<accession>A0ABN7T5Z8</accession>
<feature type="region of interest" description="Disordered" evidence="1">
    <location>
        <begin position="1"/>
        <end position="30"/>
    </location>
</feature>
<reference evidence="2 3" key="1">
    <citation type="submission" date="2021-04" db="EMBL/GenBank/DDBJ databases">
        <authorList>
            <person name="Bliznina A."/>
        </authorList>
    </citation>
    <scope>NUCLEOTIDE SEQUENCE [LARGE SCALE GENOMIC DNA]</scope>
</reference>
<gene>
    <name evidence="2" type="ORF">OKIOD_LOCUS13874</name>
</gene>
<feature type="compositionally biased region" description="Basic and acidic residues" evidence="1">
    <location>
        <begin position="1"/>
        <end position="12"/>
    </location>
</feature>
<dbReference type="EMBL" id="OU015567">
    <property type="protein sequence ID" value="CAG5110737.1"/>
    <property type="molecule type" value="Genomic_DNA"/>
</dbReference>
<sequence length="80" mass="9182">MARIIQRDKDGRPFFVPPPPPETNPEDEERNMEIKTALDSPLEELAAEMKTFKLDINEELNRIFNQSSTLQTKPVASIKN</sequence>
<evidence type="ECO:0000313" key="2">
    <source>
        <dbReference type="EMBL" id="CAG5110737.1"/>
    </source>
</evidence>
<organism evidence="2 3">
    <name type="scientific">Oikopleura dioica</name>
    <name type="common">Tunicate</name>
    <dbReference type="NCBI Taxonomy" id="34765"/>
    <lineage>
        <taxon>Eukaryota</taxon>
        <taxon>Metazoa</taxon>
        <taxon>Chordata</taxon>
        <taxon>Tunicata</taxon>
        <taxon>Appendicularia</taxon>
        <taxon>Copelata</taxon>
        <taxon>Oikopleuridae</taxon>
        <taxon>Oikopleura</taxon>
    </lineage>
</organism>
<proteinExistence type="predicted"/>
<evidence type="ECO:0000256" key="1">
    <source>
        <dbReference type="SAM" id="MobiDB-lite"/>
    </source>
</evidence>
<keyword evidence="3" id="KW-1185">Reference proteome</keyword>
<dbReference type="Proteomes" id="UP001158576">
    <property type="component" value="Chromosome 2"/>
</dbReference>
<evidence type="ECO:0000313" key="3">
    <source>
        <dbReference type="Proteomes" id="UP001158576"/>
    </source>
</evidence>
<protein>
    <submittedName>
        <fullName evidence="2">Oidioi.mRNA.OKI2018_I69.chr2.g5109.t1.cds</fullName>
    </submittedName>
</protein>
<name>A0ABN7T5Z8_OIKDI</name>